<evidence type="ECO:0000256" key="1">
    <source>
        <dbReference type="ARBA" id="ARBA00022485"/>
    </source>
</evidence>
<dbReference type="Proteomes" id="UP001596977">
    <property type="component" value="Unassembled WGS sequence"/>
</dbReference>
<comment type="caution">
    <text evidence="6">The sequence shown here is derived from an EMBL/GenBank/DDBJ whole genome shotgun (WGS) entry which is preliminary data.</text>
</comment>
<dbReference type="EMBL" id="JBHTJG010000009">
    <property type="protein sequence ID" value="MFD0947889.1"/>
    <property type="molecule type" value="Genomic_DNA"/>
</dbReference>
<dbReference type="PRINTS" id="PR00368">
    <property type="entry name" value="FADPNR"/>
</dbReference>
<evidence type="ECO:0000313" key="6">
    <source>
        <dbReference type="EMBL" id="MFD0947889.1"/>
    </source>
</evidence>
<dbReference type="SUPFAM" id="SSF51905">
    <property type="entry name" value="FAD/NAD(P)-binding domain"/>
    <property type="match status" value="1"/>
</dbReference>
<reference evidence="7" key="1">
    <citation type="journal article" date="2019" name="Int. J. Syst. Evol. Microbiol.">
        <title>The Global Catalogue of Microorganisms (GCM) 10K type strain sequencing project: providing services to taxonomists for standard genome sequencing and annotation.</title>
        <authorList>
            <consortium name="The Broad Institute Genomics Platform"/>
            <consortium name="The Broad Institute Genome Sequencing Center for Infectious Disease"/>
            <person name="Wu L."/>
            <person name="Ma J."/>
        </authorList>
    </citation>
    <scope>NUCLEOTIDE SEQUENCE [LARGE SCALE GENOMIC DNA]</scope>
    <source>
        <strain evidence="7">CCUG 62982</strain>
    </source>
</reference>
<evidence type="ECO:0000256" key="3">
    <source>
        <dbReference type="ARBA" id="ARBA00023002"/>
    </source>
</evidence>
<dbReference type="InterPro" id="IPR036188">
    <property type="entry name" value="FAD/NAD-bd_sf"/>
</dbReference>
<protein>
    <submittedName>
        <fullName evidence="6">FAD-dependent oxidoreductase</fullName>
        <ecNumber evidence="6">1.-.-.-</ecNumber>
    </submittedName>
</protein>
<keyword evidence="7" id="KW-1185">Reference proteome</keyword>
<keyword evidence="4" id="KW-0408">Iron</keyword>
<sequence>METATTQSAPGGRETIVEAARETPVIARVQVLVVGAGAAGYPAAIRAARNGAEVMVIERNSVVGGTGPMSFVTEFLSCENISGILRELQQRLAACDAGPAEFLPEYFNLAYDPEMMKLCVLDMLVEAGVSILLNTQVVDVVTEGNAVRGVIVENKSGRQAILADVVIDASGDADVAARAGVALHPPADPQPMMMLCRMGGVDWQRMQEHARANPDDFSKLWGTPANALDGAQYVHLTGWKSLVEQGKREGSLPGTFGHHISIFGATPANLRNGIGYLYAVQVLNRDPTNAADLSGAEIEGRRRARDFLPFVRRIPGMEQAFLIDMAPQIGVRDSRRIVGDYTLNRDDIFDGAVFEDEIALKVHRGPNVKGWVRHKPDGSEGGKGHDLAELPIEVALLGIPYRCLLPAGLENLIVAGKTVSFDAEAHQRVRLMPECIAMGEAAGTAAAVAVRDGVAPRGVDVAEVRRLLAEGGLNLDRSKVRLAEVRQTLASRGLNVEMA</sequence>
<keyword evidence="3 6" id="KW-0560">Oxidoreductase</keyword>
<organism evidence="6 7">
    <name type="scientific">Sphingomonas canadensis</name>
    <dbReference type="NCBI Taxonomy" id="1219257"/>
    <lineage>
        <taxon>Bacteria</taxon>
        <taxon>Pseudomonadati</taxon>
        <taxon>Pseudomonadota</taxon>
        <taxon>Alphaproteobacteria</taxon>
        <taxon>Sphingomonadales</taxon>
        <taxon>Sphingomonadaceae</taxon>
        <taxon>Sphingomonas</taxon>
    </lineage>
</organism>
<keyword evidence="5" id="KW-0411">Iron-sulfur</keyword>
<name>A0ABW3HEX5_9SPHN</name>
<dbReference type="RefSeq" id="WP_264945651.1">
    <property type="nucleotide sequence ID" value="NZ_JAPDRA010000009.1"/>
</dbReference>
<proteinExistence type="predicted"/>
<keyword evidence="2" id="KW-0479">Metal-binding</keyword>
<evidence type="ECO:0000256" key="5">
    <source>
        <dbReference type="ARBA" id="ARBA00023014"/>
    </source>
</evidence>
<gene>
    <name evidence="6" type="ORF">ACFQ1E_16220</name>
</gene>
<dbReference type="PANTHER" id="PTHR43498:SF1">
    <property type="entry name" value="COB--COM HETERODISULFIDE REDUCTASE IRON-SULFUR SUBUNIT A"/>
    <property type="match status" value="1"/>
</dbReference>
<dbReference type="Gene3D" id="3.50.50.60">
    <property type="entry name" value="FAD/NAD(P)-binding domain"/>
    <property type="match status" value="1"/>
</dbReference>
<dbReference type="EC" id="1.-.-.-" evidence="6"/>
<keyword evidence="1" id="KW-0004">4Fe-4S</keyword>
<evidence type="ECO:0000256" key="4">
    <source>
        <dbReference type="ARBA" id="ARBA00023004"/>
    </source>
</evidence>
<evidence type="ECO:0000313" key="7">
    <source>
        <dbReference type="Proteomes" id="UP001596977"/>
    </source>
</evidence>
<dbReference type="InterPro" id="IPR039650">
    <property type="entry name" value="HdrA-like"/>
</dbReference>
<accession>A0ABW3HEX5</accession>
<dbReference type="Pfam" id="PF12831">
    <property type="entry name" value="FAD_oxidored"/>
    <property type="match status" value="1"/>
</dbReference>
<dbReference type="GO" id="GO:0016491">
    <property type="term" value="F:oxidoreductase activity"/>
    <property type="evidence" value="ECO:0007669"/>
    <property type="project" value="UniProtKB-KW"/>
</dbReference>
<dbReference type="PANTHER" id="PTHR43498">
    <property type="entry name" value="FERREDOXIN:COB-COM HETERODISULFIDE REDUCTASE SUBUNIT A"/>
    <property type="match status" value="1"/>
</dbReference>
<evidence type="ECO:0000256" key="2">
    <source>
        <dbReference type="ARBA" id="ARBA00022723"/>
    </source>
</evidence>